<evidence type="ECO:0000256" key="1">
    <source>
        <dbReference type="SAM" id="Phobius"/>
    </source>
</evidence>
<proteinExistence type="predicted"/>
<sequence>MILIFAFIGAVAGWILSDRDGEPALQAAVIGAVGGVVGGIGFWVVIRLLGMFAGALGAIAGAVALVWLYRRWRER</sequence>
<keyword evidence="1" id="KW-0472">Membrane</keyword>
<dbReference type="RefSeq" id="WP_036718366.1">
    <property type="nucleotide sequence ID" value="NZ_CALUAY010000004.1"/>
</dbReference>
<evidence type="ECO:0000313" key="2">
    <source>
        <dbReference type="EMBL" id="KGJ07796.1"/>
    </source>
</evidence>
<keyword evidence="1" id="KW-1133">Transmembrane helix</keyword>
<dbReference type="EMBL" id="JRKS01000016">
    <property type="protein sequence ID" value="KGJ07796.1"/>
    <property type="molecule type" value="Genomic_DNA"/>
</dbReference>
<organism evidence="2 3">
    <name type="scientific">Paracoccus sphaerophysae</name>
    <dbReference type="NCBI Taxonomy" id="690417"/>
    <lineage>
        <taxon>Bacteria</taxon>
        <taxon>Pseudomonadati</taxon>
        <taxon>Pseudomonadota</taxon>
        <taxon>Alphaproteobacteria</taxon>
        <taxon>Rhodobacterales</taxon>
        <taxon>Paracoccaceae</taxon>
        <taxon>Paracoccus</taxon>
    </lineage>
</organism>
<dbReference type="Proteomes" id="UP000029917">
    <property type="component" value="Unassembled WGS sequence"/>
</dbReference>
<feature type="transmembrane region" description="Helical" evidence="1">
    <location>
        <begin position="27"/>
        <end position="45"/>
    </location>
</feature>
<dbReference type="AlphaFoldDB" id="A0A099FC59"/>
<reference evidence="2 3" key="1">
    <citation type="submission" date="2014-09" db="EMBL/GenBank/DDBJ databases">
        <authorList>
            <person name="McGinnis J.M."/>
            <person name="Wolfgang W.J."/>
        </authorList>
    </citation>
    <scope>NUCLEOTIDE SEQUENCE [LARGE SCALE GENOMIC DNA]</scope>
    <source>
        <strain evidence="2 3">HAMBI 3106</strain>
    </source>
</reference>
<evidence type="ECO:0000313" key="3">
    <source>
        <dbReference type="Proteomes" id="UP000029917"/>
    </source>
</evidence>
<protein>
    <recommendedName>
        <fullName evidence="4">Transglycosylase</fullName>
    </recommendedName>
</protein>
<accession>A0A099FC59</accession>
<comment type="caution">
    <text evidence="2">The sequence shown here is derived from an EMBL/GenBank/DDBJ whole genome shotgun (WGS) entry which is preliminary data.</text>
</comment>
<name>A0A099FC59_9RHOB</name>
<gene>
    <name evidence="2" type="ORF">IC63_07065</name>
</gene>
<reference evidence="2 3" key="2">
    <citation type="submission" date="2014-10" db="EMBL/GenBank/DDBJ databases">
        <title>Paracoccus sanguinis sp. nov., isolated from clinical specimens of New York State patients.</title>
        <authorList>
            <person name="Mingle L.A."/>
            <person name="Cole J.A."/>
            <person name="Lapierre P."/>
            <person name="Musser K.A."/>
        </authorList>
    </citation>
    <scope>NUCLEOTIDE SEQUENCE [LARGE SCALE GENOMIC DNA]</scope>
    <source>
        <strain evidence="2 3">HAMBI 3106</strain>
    </source>
</reference>
<feature type="transmembrane region" description="Helical" evidence="1">
    <location>
        <begin position="52"/>
        <end position="69"/>
    </location>
</feature>
<keyword evidence="3" id="KW-1185">Reference proteome</keyword>
<evidence type="ECO:0008006" key="4">
    <source>
        <dbReference type="Google" id="ProtNLM"/>
    </source>
</evidence>
<keyword evidence="1" id="KW-0812">Transmembrane</keyword>